<keyword evidence="5" id="KW-1185">Reference proteome</keyword>
<dbReference type="InterPro" id="IPR045155">
    <property type="entry name" value="Beta-lactam_cat"/>
</dbReference>
<dbReference type="GO" id="GO:0046677">
    <property type="term" value="P:response to antibiotic"/>
    <property type="evidence" value="ECO:0007669"/>
    <property type="project" value="InterPro"/>
</dbReference>
<dbReference type="EMBL" id="LOCM01000001">
    <property type="protein sequence ID" value="PND48607.1"/>
    <property type="molecule type" value="Genomic_DNA"/>
</dbReference>
<comment type="caution">
    <text evidence="4">The sequence shown here is derived from an EMBL/GenBank/DDBJ whole genome shotgun (WGS) entry which is preliminary data.</text>
</comment>
<dbReference type="PANTHER" id="PTHR35333:SF3">
    <property type="entry name" value="BETA-LACTAMASE-TYPE TRANSPEPTIDASE FOLD CONTAINING PROTEIN"/>
    <property type="match status" value="1"/>
</dbReference>
<sequence length="428" mass="48624">MKKLFVLMMMVFFVSPLPVISTEKETSFSNAKIHPLTENVITNSIYYKTIPRNPNLYYESNTYSNPELSIFAKVLEPNADFTIEDLLLNQENIPVFKLSDGTYIEANRQIIYDDATIEEVAVDKSFWLPENFTVYKEPYMKGVDSLKTDLKAFTKVHADQLVQTQQGLYYRINGKGWISDKELSLADNRMVKVQQVLSQKYNKGNYSIYVKQLDTQASAGINADKMMYSASIAKLATLYFVQNQISNGKVSPDKKLKYVKDVNHFEGDYAPSGSGEITKTADNKEYSVAELLKAIAQHSDNVATNILGYYLANKYDQNFYSQINAVSGISWNMEKRMMSSRAAANVMESIYYQKGDIISYLSKTDFDNKRISKNIDVPVAHKIGDAYDYKHDVAIVYGDSPFIISIFTDKASYDDITKIADDVYSILK</sequence>
<dbReference type="GO" id="GO:0008800">
    <property type="term" value="F:beta-lactamase activity"/>
    <property type="evidence" value="ECO:0007669"/>
    <property type="project" value="InterPro"/>
</dbReference>
<protein>
    <submittedName>
        <fullName evidence="4">Serine hydrolase</fullName>
    </submittedName>
</protein>
<evidence type="ECO:0000313" key="4">
    <source>
        <dbReference type="EMBL" id="PND48607.1"/>
    </source>
</evidence>
<dbReference type="Pfam" id="PF19087">
    <property type="entry name" value="DUF5776"/>
    <property type="match status" value="1"/>
</dbReference>
<dbReference type="InterPro" id="IPR044081">
    <property type="entry name" value="DUF5776"/>
</dbReference>
<gene>
    <name evidence="4" type="ORF">AT575_00115</name>
</gene>
<dbReference type="AlphaFoldDB" id="A0A2N8LEL0"/>
<accession>A0A2N8LEL0</accession>
<feature type="domain" description="DUF5776" evidence="3">
    <location>
        <begin position="46"/>
        <end position="110"/>
    </location>
</feature>
<keyword evidence="1" id="KW-0732">Signal</keyword>
<proteinExistence type="predicted"/>
<feature type="chain" id="PRO_5014918793" evidence="1">
    <location>
        <begin position="22"/>
        <end position="428"/>
    </location>
</feature>
<evidence type="ECO:0000259" key="3">
    <source>
        <dbReference type="Pfam" id="PF19087"/>
    </source>
</evidence>
<evidence type="ECO:0000256" key="1">
    <source>
        <dbReference type="SAM" id="SignalP"/>
    </source>
</evidence>
<evidence type="ECO:0000313" key="5">
    <source>
        <dbReference type="Proteomes" id="UP000235963"/>
    </source>
</evidence>
<keyword evidence="4" id="KW-0378">Hydrolase</keyword>
<dbReference type="Gene3D" id="3.40.710.10">
    <property type="entry name" value="DD-peptidase/beta-lactamase superfamily"/>
    <property type="match status" value="1"/>
</dbReference>
<dbReference type="RefSeq" id="WP_102776642.1">
    <property type="nucleotide sequence ID" value="NZ_CBCSGP010000020.1"/>
</dbReference>
<dbReference type="Pfam" id="PF13354">
    <property type="entry name" value="Beta-lactamase2"/>
    <property type="match status" value="1"/>
</dbReference>
<dbReference type="Proteomes" id="UP000235963">
    <property type="component" value="Unassembled WGS sequence"/>
</dbReference>
<evidence type="ECO:0000259" key="2">
    <source>
        <dbReference type="Pfam" id="PF13354"/>
    </source>
</evidence>
<dbReference type="InterPro" id="IPR000871">
    <property type="entry name" value="Beta-lactam_class-A"/>
</dbReference>
<dbReference type="SUPFAM" id="SSF56601">
    <property type="entry name" value="beta-lactamase/transpeptidase-like"/>
    <property type="match status" value="1"/>
</dbReference>
<feature type="domain" description="Beta-lactamase class A catalytic" evidence="2">
    <location>
        <begin position="207"/>
        <end position="408"/>
    </location>
</feature>
<dbReference type="PANTHER" id="PTHR35333">
    <property type="entry name" value="BETA-LACTAMASE"/>
    <property type="match status" value="1"/>
</dbReference>
<feature type="signal peptide" evidence="1">
    <location>
        <begin position="1"/>
        <end position="21"/>
    </location>
</feature>
<reference evidence="4 5" key="1">
    <citation type="submission" date="2015-12" db="EMBL/GenBank/DDBJ databases">
        <title>Streptococcus penaeicida sp. nov.</title>
        <authorList>
            <person name="Gomez-Gil B."/>
            <person name="Morales-Covarrubias M."/>
        </authorList>
    </citation>
    <scope>NUCLEOTIDE SEQUENCE [LARGE SCALE GENOMIC DNA]</scope>
    <source>
        <strain evidence="4 5">CAIM 1838</strain>
    </source>
</reference>
<dbReference type="GO" id="GO:0030655">
    <property type="term" value="P:beta-lactam antibiotic catabolic process"/>
    <property type="evidence" value="ECO:0007669"/>
    <property type="project" value="InterPro"/>
</dbReference>
<dbReference type="InterPro" id="IPR012338">
    <property type="entry name" value="Beta-lactam/transpept-like"/>
</dbReference>
<name>A0A2N8LEL0_9STRE</name>
<dbReference type="OrthoDB" id="2240388at2"/>
<organism evidence="4 5">
    <name type="scientific">Streptococcus penaeicida</name>
    <dbReference type="NCBI Taxonomy" id="1765960"/>
    <lineage>
        <taxon>Bacteria</taxon>
        <taxon>Bacillati</taxon>
        <taxon>Bacillota</taxon>
        <taxon>Bacilli</taxon>
        <taxon>Lactobacillales</taxon>
        <taxon>Streptococcaceae</taxon>
        <taxon>Streptococcus</taxon>
    </lineage>
</organism>